<evidence type="ECO:0000259" key="17">
    <source>
        <dbReference type="Pfam" id="PF00275"/>
    </source>
</evidence>
<evidence type="ECO:0000256" key="7">
    <source>
        <dbReference type="ARBA" id="ARBA00022984"/>
    </source>
</evidence>
<sequence length="464" mass="48167">MSVDALPRPAAPHDTGVLTVRGGVPVDGTVSVSGFKHVQVLAVAYAIGAGRRTVLTNVPDILETRTYLRLLPQLGISTTQMGSSLLLDPGTGTGSRMRAGQTLPESAAAIHGSLYLLPALLAAQGRVGFSAFGGCPIGGGSDGGRPWRHIVRVLEHFGARYDERRRELTLGHQGFQAGELDLALFADDPRNLTGPEYSGATKAALLAAAFADGTTVLHRPYQKAEARALLDLIAADGATVTRTGTSVEITPRPAGRSAVLTYDLPPDLLEVVTWATIAAVTGGTVHLANVTPRTIEHGLGPEYALWRRAGLTFTPEASGVTVAGPDHGAFAPLPEIRVDPASVYSDSQPLFAVLATRCPGPTRIVDGVWSGRYHYLDGLTALGADARRVPDGIAIGRSGLHAPAAGAHVHATDLRCAAALVVAALASSGGAVHISGARHLERGYDRLPAKLEACRAGSALQAAL</sequence>
<dbReference type="EC" id="2.5.1.7" evidence="12"/>
<dbReference type="RefSeq" id="WP_381828959.1">
    <property type="nucleotide sequence ID" value="NZ_JBHTCF010000003.1"/>
</dbReference>
<keyword evidence="3" id="KW-0963">Cytoplasm</keyword>
<gene>
    <name evidence="18" type="ORF">ACFQVC_09730</name>
</gene>
<evidence type="ECO:0000256" key="1">
    <source>
        <dbReference type="ARBA" id="ARBA00004496"/>
    </source>
</evidence>
<keyword evidence="9" id="KW-0961">Cell wall biogenesis/degradation</keyword>
<comment type="pathway">
    <text evidence="2">Cell wall biogenesis; peptidoglycan biosynthesis.</text>
</comment>
<evidence type="ECO:0000256" key="5">
    <source>
        <dbReference type="ARBA" id="ARBA00022679"/>
    </source>
</evidence>
<comment type="similarity">
    <text evidence="11">Belongs to the EPSP synthase family. MurA subfamily.</text>
</comment>
<dbReference type="InterPro" id="IPR050068">
    <property type="entry name" value="MurA_subfamily"/>
</dbReference>
<evidence type="ECO:0000256" key="14">
    <source>
        <dbReference type="ARBA" id="ARBA00042443"/>
    </source>
</evidence>
<evidence type="ECO:0000256" key="6">
    <source>
        <dbReference type="ARBA" id="ARBA00022960"/>
    </source>
</evidence>
<keyword evidence="7" id="KW-0573">Peptidoglycan synthesis</keyword>
<evidence type="ECO:0000256" key="12">
    <source>
        <dbReference type="ARBA" id="ARBA00039108"/>
    </source>
</evidence>
<keyword evidence="4" id="KW-0132">Cell division</keyword>
<accession>A0ABW2JG52</accession>
<evidence type="ECO:0000313" key="19">
    <source>
        <dbReference type="Proteomes" id="UP001596523"/>
    </source>
</evidence>
<keyword evidence="8" id="KW-0131">Cell cycle</keyword>
<dbReference type="Pfam" id="PF00275">
    <property type="entry name" value="EPSP_synthase"/>
    <property type="match status" value="1"/>
</dbReference>
<dbReference type="Gene3D" id="3.65.10.10">
    <property type="entry name" value="Enolpyruvate transferase domain"/>
    <property type="match status" value="2"/>
</dbReference>
<organism evidence="18 19">
    <name type="scientific">Streptomyces monticola</name>
    <dbReference type="NCBI Taxonomy" id="2666263"/>
    <lineage>
        <taxon>Bacteria</taxon>
        <taxon>Bacillati</taxon>
        <taxon>Actinomycetota</taxon>
        <taxon>Actinomycetes</taxon>
        <taxon>Kitasatosporales</taxon>
        <taxon>Streptomycetaceae</taxon>
        <taxon>Streptomyces</taxon>
    </lineage>
</organism>
<dbReference type="Proteomes" id="UP001596523">
    <property type="component" value="Unassembled WGS sequence"/>
</dbReference>
<protein>
    <recommendedName>
        <fullName evidence="13">UDP-N-acetylglucosamine 1-carboxyvinyltransferase</fullName>
        <ecNumber evidence="12">2.5.1.7</ecNumber>
    </recommendedName>
    <alternativeName>
        <fullName evidence="14">Enoylpyruvate transferase</fullName>
    </alternativeName>
    <alternativeName>
        <fullName evidence="15">UDP-N-acetylglucosamine enolpyruvyl transferase</fullName>
    </alternativeName>
</protein>
<dbReference type="EMBL" id="JBHTCF010000003">
    <property type="protein sequence ID" value="MFC7304490.1"/>
    <property type="molecule type" value="Genomic_DNA"/>
</dbReference>
<dbReference type="InterPro" id="IPR013792">
    <property type="entry name" value="RNA3'P_cycl/enolpyr_Trfase_a/b"/>
</dbReference>
<reference evidence="19" key="1">
    <citation type="journal article" date="2019" name="Int. J. Syst. Evol. Microbiol.">
        <title>The Global Catalogue of Microorganisms (GCM) 10K type strain sequencing project: providing services to taxonomists for standard genome sequencing and annotation.</title>
        <authorList>
            <consortium name="The Broad Institute Genomics Platform"/>
            <consortium name="The Broad Institute Genome Sequencing Center for Infectious Disease"/>
            <person name="Wu L."/>
            <person name="Ma J."/>
        </authorList>
    </citation>
    <scope>NUCLEOTIDE SEQUENCE [LARGE SCALE GENOMIC DNA]</scope>
    <source>
        <strain evidence="19">SYNS20</strain>
    </source>
</reference>
<evidence type="ECO:0000256" key="8">
    <source>
        <dbReference type="ARBA" id="ARBA00023306"/>
    </source>
</evidence>
<evidence type="ECO:0000256" key="4">
    <source>
        <dbReference type="ARBA" id="ARBA00022618"/>
    </source>
</evidence>
<dbReference type="InterPro" id="IPR036968">
    <property type="entry name" value="Enolpyruvate_Tfrase_sf"/>
</dbReference>
<evidence type="ECO:0000256" key="16">
    <source>
        <dbReference type="ARBA" id="ARBA00047527"/>
    </source>
</evidence>
<name>A0ABW2JG52_9ACTN</name>
<comment type="subcellular location">
    <subcellularLocation>
        <location evidence="1">Cytoplasm</location>
    </subcellularLocation>
</comment>
<evidence type="ECO:0000256" key="15">
    <source>
        <dbReference type="ARBA" id="ARBA00042842"/>
    </source>
</evidence>
<evidence type="ECO:0000256" key="11">
    <source>
        <dbReference type="ARBA" id="ARBA00038367"/>
    </source>
</evidence>
<proteinExistence type="inferred from homology"/>
<evidence type="ECO:0000256" key="13">
    <source>
        <dbReference type="ARBA" id="ARBA00039754"/>
    </source>
</evidence>
<evidence type="ECO:0000256" key="3">
    <source>
        <dbReference type="ARBA" id="ARBA00022490"/>
    </source>
</evidence>
<comment type="caution">
    <text evidence="18">The sequence shown here is derived from an EMBL/GenBank/DDBJ whole genome shotgun (WGS) entry which is preliminary data.</text>
</comment>
<evidence type="ECO:0000256" key="9">
    <source>
        <dbReference type="ARBA" id="ARBA00023316"/>
    </source>
</evidence>
<evidence type="ECO:0000256" key="10">
    <source>
        <dbReference type="ARBA" id="ARBA00037534"/>
    </source>
</evidence>
<dbReference type="PANTHER" id="PTHR43783:SF1">
    <property type="entry name" value="UDP-N-ACETYLGLUCOSAMINE 1-CARBOXYVINYLTRANSFERASE"/>
    <property type="match status" value="1"/>
</dbReference>
<evidence type="ECO:0000256" key="2">
    <source>
        <dbReference type="ARBA" id="ARBA00004752"/>
    </source>
</evidence>
<comment type="catalytic activity">
    <reaction evidence="16">
        <text>phosphoenolpyruvate + UDP-N-acetyl-alpha-D-glucosamine = UDP-N-acetyl-3-O-(1-carboxyvinyl)-alpha-D-glucosamine + phosphate</text>
        <dbReference type="Rhea" id="RHEA:18681"/>
        <dbReference type="ChEBI" id="CHEBI:43474"/>
        <dbReference type="ChEBI" id="CHEBI:57705"/>
        <dbReference type="ChEBI" id="CHEBI:58702"/>
        <dbReference type="ChEBI" id="CHEBI:68483"/>
        <dbReference type="EC" id="2.5.1.7"/>
    </reaction>
</comment>
<keyword evidence="5" id="KW-0808">Transferase</keyword>
<evidence type="ECO:0000313" key="18">
    <source>
        <dbReference type="EMBL" id="MFC7304490.1"/>
    </source>
</evidence>
<dbReference type="SUPFAM" id="SSF55205">
    <property type="entry name" value="EPT/RTPC-like"/>
    <property type="match status" value="1"/>
</dbReference>
<comment type="function">
    <text evidence="10">Cell wall formation. Adds enolpyruvyl to UDP-N-acetylglucosamine.</text>
</comment>
<dbReference type="InterPro" id="IPR001986">
    <property type="entry name" value="Enolpyruvate_Tfrase_dom"/>
</dbReference>
<keyword evidence="6" id="KW-0133">Cell shape</keyword>
<dbReference type="PANTHER" id="PTHR43783">
    <property type="entry name" value="UDP-N-ACETYLGLUCOSAMINE 1-CARBOXYVINYLTRANSFERASE"/>
    <property type="match status" value="1"/>
</dbReference>
<keyword evidence="19" id="KW-1185">Reference proteome</keyword>
<feature type="domain" description="Enolpyruvate transferase" evidence="17">
    <location>
        <begin position="21"/>
        <end position="451"/>
    </location>
</feature>